<gene>
    <name evidence="2" type="ORF">R1sor_020152</name>
</gene>
<feature type="region of interest" description="Disordered" evidence="1">
    <location>
        <begin position="1656"/>
        <end position="1678"/>
    </location>
</feature>
<feature type="region of interest" description="Disordered" evidence="1">
    <location>
        <begin position="1375"/>
        <end position="1415"/>
    </location>
</feature>
<reference evidence="2 3" key="1">
    <citation type="submission" date="2024-09" db="EMBL/GenBank/DDBJ databases">
        <title>Chromosome-scale assembly of Riccia sorocarpa.</title>
        <authorList>
            <person name="Paukszto L."/>
        </authorList>
    </citation>
    <scope>NUCLEOTIDE SEQUENCE [LARGE SCALE GENOMIC DNA]</scope>
    <source>
        <strain evidence="2">LP-2024</strain>
        <tissue evidence="2">Aerial parts of the thallus</tissue>
    </source>
</reference>
<dbReference type="PANTHER" id="PTHR39211:SF1">
    <property type="entry name" value="ABNORMAL SPINDLE-LIKE MICROCEPHALY-ASSOCIATED PROTEIN ASH DOMAIN-CONTAINING PROTEIN"/>
    <property type="match status" value="1"/>
</dbReference>
<dbReference type="Proteomes" id="UP001633002">
    <property type="component" value="Unassembled WGS sequence"/>
</dbReference>
<feature type="compositionally biased region" description="Polar residues" evidence="1">
    <location>
        <begin position="1760"/>
        <end position="1781"/>
    </location>
</feature>
<feature type="compositionally biased region" description="Polar residues" evidence="1">
    <location>
        <begin position="2916"/>
        <end position="2926"/>
    </location>
</feature>
<proteinExistence type="predicted"/>
<name>A0ABD3II82_9MARC</name>
<feature type="compositionally biased region" description="Low complexity" evidence="1">
    <location>
        <begin position="1375"/>
        <end position="1387"/>
    </location>
</feature>
<evidence type="ECO:0000256" key="1">
    <source>
        <dbReference type="SAM" id="MobiDB-lite"/>
    </source>
</evidence>
<evidence type="ECO:0000313" key="3">
    <source>
        <dbReference type="Proteomes" id="UP001633002"/>
    </source>
</evidence>
<feature type="region of interest" description="Disordered" evidence="1">
    <location>
        <begin position="2912"/>
        <end position="2935"/>
    </location>
</feature>
<dbReference type="InterPro" id="IPR013783">
    <property type="entry name" value="Ig-like_fold"/>
</dbReference>
<feature type="compositionally biased region" description="Polar residues" evidence="1">
    <location>
        <begin position="1397"/>
        <end position="1414"/>
    </location>
</feature>
<feature type="region of interest" description="Disordered" evidence="1">
    <location>
        <begin position="1222"/>
        <end position="1266"/>
    </location>
</feature>
<dbReference type="EMBL" id="JBJQOH010000001">
    <property type="protein sequence ID" value="KAL3702130.1"/>
    <property type="molecule type" value="Genomic_DNA"/>
</dbReference>
<feature type="region of interest" description="Disordered" evidence="1">
    <location>
        <begin position="691"/>
        <end position="712"/>
    </location>
</feature>
<evidence type="ECO:0000313" key="2">
    <source>
        <dbReference type="EMBL" id="KAL3702130.1"/>
    </source>
</evidence>
<keyword evidence="3" id="KW-1185">Reference proteome</keyword>
<comment type="caution">
    <text evidence="2">The sequence shown here is derived from an EMBL/GenBank/DDBJ whole genome shotgun (WGS) entry which is preliminary data.</text>
</comment>
<feature type="compositionally biased region" description="Basic and acidic residues" evidence="1">
    <location>
        <begin position="2298"/>
        <end position="2315"/>
    </location>
</feature>
<organism evidence="2 3">
    <name type="scientific">Riccia sorocarpa</name>
    <dbReference type="NCBI Taxonomy" id="122646"/>
    <lineage>
        <taxon>Eukaryota</taxon>
        <taxon>Viridiplantae</taxon>
        <taxon>Streptophyta</taxon>
        <taxon>Embryophyta</taxon>
        <taxon>Marchantiophyta</taxon>
        <taxon>Marchantiopsida</taxon>
        <taxon>Marchantiidae</taxon>
        <taxon>Marchantiales</taxon>
        <taxon>Ricciaceae</taxon>
        <taxon>Riccia</taxon>
    </lineage>
</organism>
<feature type="compositionally biased region" description="Polar residues" evidence="1">
    <location>
        <begin position="1252"/>
        <end position="1261"/>
    </location>
</feature>
<feature type="compositionally biased region" description="Polar residues" evidence="1">
    <location>
        <begin position="1656"/>
        <end position="1665"/>
    </location>
</feature>
<dbReference type="PANTHER" id="PTHR39211">
    <property type="entry name" value="CHROMOSOME 7, WHOLE GENOME SHOTGUN SEQUENCE"/>
    <property type="match status" value="1"/>
</dbReference>
<feature type="compositionally biased region" description="Basic and acidic residues" evidence="1">
    <location>
        <begin position="1222"/>
        <end position="1235"/>
    </location>
</feature>
<feature type="region of interest" description="Disordered" evidence="1">
    <location>
        <begin position="1758"/>
        <end position="1781"/>
    </location>
</feature>
<dbReference type="Gene3D" id="2.60.40.10">
    <property type="entry name" value="Immunoglobulins"/>
    <property type="match status" value="3"/>
</dbReference>
<sequence length="3698" mass="404457">MAGTSVSSSNISTSSLPDLFATDIVDDFVELKNVILNEFHVLRKFLLISLSDQVLRVTLDSDLSSQIGFQLNNENIDNSDDSSGAEPVVATFLADDFCELFNTVNLVNEVVLQPRQVQQVILTFRPSEASNDASDQNGDFKDEEREIQLPANADIQENGSVEPSPKIVYPRANQSVKVAGRLFLSATVLGNSARVHSSAGLDRSLDGRQDIIVHFQATVCRSILKADVQDIVFDDCIPGGVFVKDFSIWNLSEVPCAFSLHVKNGQAEQPGLDLTDYETGLPLPSGEIQSCAHRRIRVMYKPREVGDFSYSLQLENSYDVRNFTCIPVQCIVNAEHRREGLLVTGVGEDGVLDFGDCYANNGTFQLLTVRNITQEALVVNLGTDQSPGDKVNFFLQTELDMSASSPQVYGDDANNQENVLLTHEDESTSSAFSLKLGDCWGTRVNFDKKSRVEEVSLDRGEEKNLLVWFYPAGASDDSKALKLQRRTFRLSLKCVEKKGRSKQRFFNIIQCKARVCTSIVKLSTPEINFGDCNIGSHKSASVEIMNLSDLPALVTSYVTSTVLSFKSKAERVLIPPRQSYSLEIDLVPLKINLKYRKQITIDNFYNKENQQVLEVRAKIMDRHHVLLHSVYYKLRTPSTNNILNFDCAIVNNPSIRTLAIENITDKSLVLGFSTSLPEELDIYQLRDDLQSETGDDTCSTVSDGSEEDSHESRRRAYAALMNKEKLLETLEESQPRLKKAIVDSAPFPVRQGHNKSIPPRPPFAQFSGSKAKTRIGMSLDLATGSPFPSNNGGKALPRVTSGPISGEGDPNVEPLDVVKPFCHSGGDHHVPRPLKRVQSSAMLTGNEEVPPVVPETCQEEVSPVEIEEVLKRLSDHVIFNSTFADEEAEKQYVENQVRDRDLIMHVLEDVPRTLMPVRKLEILPGETKLLYVILRVDGQARPSLQGRLQKQSAKVYIQLLEYDKEQQDLLDVGLSESPIKQELLRELPVYFRVCRALLSLAQKNISFGKLLTNEHRAKTLVLTNISDAPLLYKLKKTGSIASGDLHIINGRTGILRPHSDREVNFVFQPSLGGSFQETLVVSNVYDPSNDQVVTLKATITRADTFWLSTSSIDFGVVNAGEWSRPQSIVVVNNTKQSRTFTLKAGDTGSEERFVKPVLDAVPDGLPILKFLVEEVKKQSSTALLGPEQELIEGLERKALAYERKGKGDKAAKIRKQIEELRARDSSAVTTDKEADVESTGSSKPDKAPGYSDTESQNNQSLGDGGCLAAEQSVGKGSDGYVNLTIKGGESKVVLISIFSSLLAPNLSSQRVMGVLVAYESKNQDVVKKIHYEATMVPGDGSRTGSETVNSGPFSLELRAPVPEISLYPTLLAPSPSLTPESSAPTSPVGGYTPHSGAAQTLSRTPSPDLSSSVSHLDEPHLYSKEGAALSASRSLATSFAQALNGDGWGSKEHILQWGAEEGEGLLSDGVLISENDSSSLSGACGVQPCFMIELAEPAIGDANHTERYSEVVMNFSSAGDLAKSSVTDRFEEPGRAVFAGELNLQDSITHEKREASFTLRSLSAHDKWISFSLAWCGEPDSIELWVRDMGGTVESFIASENLTHGIPPVRNVKLRWEQVESSDSDLSTISSAMLLKSGGVAVVTLVRPDEYPLSNIKSESTNGHVSENGGVPEVSGENGQATGVLTVQARPDDGLTQQLLVRVKHLDRCIRVVPSSIMFPESDFTTVLSQDLVIKNRIGSTVSYTITVTPTIVNVAVENTGPSDHQTTSSSDTPELVPSNESVLSVSPAAGRIEGHGSFIVKATGRPTKPGKQSYNINIRSSACLEDTQVGVTMLSTKVHCLYLPDLPDGGTLDMGFCFINPTCCEKVVPLRLQNLQGEPLLLSFRSNLAKQVYISISAEDLKRADEFLLPASASTTVFVCLRPGGDATAFEGGQCREIIGGMRITARSVSAGSTAGGSPNQEKSLDEIMVKFRAIVGRSLLQVSSSLIDLGRVRETGGFVTGEFLVSNPSTQMPLHFSLASSRAVLSVKEGHLAGKEAECSVDHFEKSDMIVKFSLPVTHYGLVEDKVVVQNLSCPGQTAELILRLFVDSGVVEAIGERASSHFQKPTKEESSHPPFASSRSAGDVSGEVGESAPGSRRGASEILQRNGREGEDAASVRQIRKTASAGDFYFSNYTASMALSDGPTYDEADSIAVLEGADIPVLEINSILNLGTIFISPVSESKTHGRSTSLKDLKLSLFSITDLRPHHASVVIKSRSDEKIELEPYSNLPLFVDSDHVLPRNSGGGGSAFDLSSSVDRDKSGDNNEVHEDTQDKVQALQRPSSQGMSDLVTRFTSCGRPFFVEPGRVQHVFITCVEIPSIPSSELERVSVGKISSVEGLLLFVKRERIIGEDPFDTSPPGRRHYNAEVHHQAVEVMNVVGSLCVSKGKLARSSVDLGKVGYANRWTDVDFEVTVENVSDAVLVYQILDVPDCFKISAEETPLGCEGGGDSRRSVHPRSGSTLKVTLTTSKLEHVKEAGPCSWRICLLNCNNPRNVMELTVEAEMTVCNLRLGGLIESSLLLPPLTLPALPSAPPCVTQFTVENLSLDSLGVALQLQQAEETESLVMLEIISQDKTNIRDLTLGPGERSELRVCARPISDNIPLQLSASRFSANGISKLGTDGGMSVRYWENFSSDTRNMTRTNSAGQELRNLPLQQTDSQIEAAENESKLQKDSELGNAVCLGHLYLFSSPHLPDCISIYGALLPGSYFDVSPRSLHLQARLGVTEVPQRTLSSDDMENVNKSAVAWEGRRESAGTSQIVIRNFRAFECLQFSVHVDYTGHMVLKNILLEYLSVQPLEGSIPPQGSAEITVKCRPWPREVYDTFLKSSGDIESLPLALLVQDVEGQKADRSSESVAVVIRPPVDVADFGDKGLQTPSSSLSRNVSVDEEVSRPNQGSPLVLGLRGCTPVSGSHLCYEFNLGQQNISSGGRLNWDLTLVGDPTRPIQYHLGTISEGDTKWLTITRPKGVVEAGQQTTVQLRFSTKAMGVYSTYLIVENLENPADLKTVHLSLEVVAPRNARPEAPSLTYFHVLVQGVRSEGMVIDMGEVYYNFWYRNRSFAIVNEAAVAMEFLLSSSMDHNDSTELNFSLANTSLKRFSSITLAAKSSARIWIHFCPGPAKEKPISEDTCDDMAANIYVNCRLVKDYQQCIPFRAKCRYPQIGISTTDILFLARRQGQSSNWVHEDLSGATVESISENGPVNAPLIQSGAVIGSTGVESRMTLSDDLAVKSLHLTADEKIMPEGLKDVAAAVVQPGKGRRDEDMELLPPVQTLAVRNLYAHRPLQYIVKNDSLFFSADFPESQVIPRAQVTCGDSSEENNSCSEAFHAILVRPNMENIRTHQKTIFKQKYVEEHLTIYNRSNPREKYTVSLRITAGHLRSFFAAPGRKNSYPFNRLELLITSFLSSFYSLTSHILAGIAVGGRHTVAVIDARSDNRRISDGASSSLMREDSRDKLVGAVNVALEECLESLRVSSYASTDYESLYFDFHYLTDELVFYCLKERWSRGGGTLELATVQLAKLLYCALYRSQIFQVCLSSCWSFASLLGSSGNAAPEDQVSDVASEVTRTYASSTFAAAVGESSTPASSGPETDNMQLGEIVLAPTQSLRFLEDWTGQLRHFLSYFPDSREDLLPLREINQKNQDAISACKSVFPQKPIL</sequence>
<feature type="region of interest" description="Disordered" evidence="1">
    <location>
        <begin position="2100"/>
        <end position="2159"/>
    </location>
</feature>
<feature type="compositionally biased region" description="Basic and acidic residues" evidence="1">
    <location>
        <begin position="2100"/>
        <end position="2114"/>
    </location>
</feature>
<protein>
    <submittedName>
        <fullName evidence="2">Uncharacterized protein</fullName>
    </submittedName>
</protein>
<feature type="region of interest" description="Disordered" evidence="1">
    <location>
        <begin position="2286"/>
        <end position="2323"/>
    </location>
</feature>
<accession>A0ABD3II82</accession>